<evidence type="ECO:0000256" key="3">
    <source>
        <dbReference type="ARBA" id="ARBA00012795"/>
    </source>
</evidence>
<evidence type="ECO:0000256" key="2">
    <source>
        <dbReference type="ARBA" id="ARBA00009056"/>
    </source>
</evidence>
<dbReference type="GO" id="GO:0141101">
    <property type="term" value="F:tRNA(Ser) (uridine(44)-2'-O-)-methyltransferase activity"/>
    <property type="evidence" value="ECO:0007669"/>
    <property type="project" value="UniProtKB-EC"/>
</dbReference>
<dbReference type="EC" id="2.1.1.211" evidence="3 11"/>
<keyword evidence="7 11" id="KW-0808">Transferase</keyword>
<protein>
    <recommendedName>
        <fullName evidence="4 11">tRNA (uracil-O(2)-)-methyltransferase</fullName>
        <ecNumber evidence="3 11">2.1.1.211</ecNumber>
    </recommendedName>
</protein>
<evidence type="ECO:0000256" key="10">
    <source>
        <dbReference type="ARBA" id="ARBA00047957"/>
    </source>
</evidence>
<keyword evidence="6 11" id="KW-0489">Methyltransferase</keyword>
<comment type="caution">
    <text evidence="12">The sequence shown here is derived from an EMBL/GenBank/DDBJ whole genome shotgun (WGS) entry which is preliminary data.</text>
</comment>
<accession>A0AAD4LG34</accession>
<evidence type="ECO:0000256" key="4">
    <source>
        <dbReference type="ARBA" id="ARBA00017788"/>
    </source>
</evidence>
<sequence>MTRPRFNPSPCKGSDATTLQFDQTSLSWTPIVSCPADFPPELFELAVSQLTHHPEYNSTLILRSEVIEESAEVFPVSVPLLRGLRPVRNTHRRLLPRRPTRDSGLEQHCTLYAPSHPSGPDAFHPTVLVLTPILPSDGSLPYYYPTVTHLAFRIIPPTSSESAVLRMEALPLPGTPLDQGGRLYRTCLSLLETLHRYGWGTLTHYKKRVLHDVLLPRETYQDLYLIMRERYKHLIDDWHEVTDPLKHVFEDIGIATFLMLLWKDTYGPETIPPLPVDSTGLANEPSRHWPRPPGGFVDLGCGNGLLTHILVSEGYAGHGFDLRSRTSWAHYPPATQSRLLRNGADDGQTTATTARTLLPADCFLIGNHADELTPWVPLLATRVRASGYLSIPCCAWGLDARFDRARDVPRCDVDAETLNLGAGGEGAWSSYALYRAWLASLSVHCGWAVEVEMLRIPSTRNWAIVGRKRVGSSEEADDNVEELIEGVRKRGQFKTRRPEGKAGGDH</sequence>
<keyword evidence="9 11" id="KW-0819">tRNA processing</keyword>
<evidence type="ECO:0000256" key="5">
    <source>
        <dbReference type="ARBA" id="ARBA00022490"/>
    </source>
</evidence>
<evidence type="ECO:0000256" key="1">
    <source>
        <dbReference type="ARBA" id="ARBA00004496"/>
    </source>
</evidence>
<comment type="similarity">
    <text evidence="2 11">Belongs to the TRM44 family.</text>
</comment>
<evidence type="ECO:0000256" key="6">
    <source>
        <dbReference type="ARBA" id="ARBA00022603"/>
    </source>
</evidence>
<dbReference type="EMBL" id="JAKELL010000030">
    <property type="protein sequence ID" value="KAH8990525.1"/>
    <property type="molecule type" value="Genomic_DNA"/>
</dbReference>
<keyword evidence="5 11" id="KW-0963">Cytoplasm</keyword>
<evidence type="ECO:0000313" key="12">
    <source>
        <dbReference type="EMBL" id="KAH8990525.1"/>
    </source>
</evidence>
<dbReference type="Proteomes" id="UP001201163">
    <property type="component" value="Unassembled WGS sequence"/>
</dbReference>
<evidence type="ECO:0000256" key="11">
    <source>
        <dbReference type="RuleBase" id="RU368004"/>
    </source>
</evidence>
<proteinExistence type="inferred from homology"/>
<dbReference type="PANTHER" id="PTHR21210">
    <property type="entry name" value="TRNA (URACIL-O(2)-)-METHYLTRANSFERASE-RELATED"/>
    <property type="match status" value="1"/>
</dbReference>
<evidence type="ECO:0000313" key="13">
    <source>
        <dbReference type="Proteomes" id="UP001201163"/>
    </source>
</evidence>
<gene>
    <name evidence="12" type="ORF">EDB92DRAFT_2054050</name>
</gene>
<dbReference type="GO" id="GO:0030488">
    <property type="term" value="P:tRNA methylation"/>
    <property type="evidence" value="ECO:0007669"/>
    <property type="project" value="UniProtKB-UniRule"/>
</dbReference>
<evidence type="ECO:0000256" key="7">
    <source>
        <dbReference type="ARBA" id="ARBA00022679"/>
    </source>
</evidence>
<evidence type="ECO:0000256" key="9">
    <source>
        <dbReference type="ARBA" id="ARBA00022694"/>
    </source>
</evidence>
<name>A0AAD4LG34_9AGAM</name>
<keyword evidence="8 11" id="KW-0949">S-adenosyl-L-methionine</keyword>
<dbReference type="PANTHER" id="PTHR21210:SF0">
    <property type="entry name" value="TRNA (URACIL-O(2)-)-METHYLTRANSFERASE-RELATED"/>
    <property type="match status" value="1"/>
</dbReference>
<comment type="function">
    <text evidence="11">Adenosyl-L-methionine (AdoMet)-dependent tRNA (uracil-O(2)-)-methyltransferase.</text>
</comment>
<evidence type="ECO:0000256" key="8">
    <source>
        <dbReference type="ARBA" id="ARBA00022691"/>
    </source>
</evidence>
<keyword evidence="13" id="KW-1185">Reference proteome</keyword>
<dbReference type="Pfam" id="PF07757">
    <property type="entry name" value="AdoMet_MTase"/>
    <property type="match status" value="2"/>
</dbReference>
<dbReference type="GO" id="GO:0005737">
    <property type="term" value="C:cytoplasm"/>
    <property type="evidence" value="ECO:0007669"/>
    <property type="project" value="UniProtKB-SubCell"/>
</dbReference>
<organism evidence="12 13">
    <name type="scientific">Lactarius akahatsu</name>
    <dbReference type="NCBI Taxonomy" id="416441"/>
    <lineage>
        <taxon>Eukaryota</taxon>
        <taxon>Fungi</taxon>
        <taxon>Dikarya</taxon>
        <taxon>Basidiomycota</taxon>
        <taxon>Agaricomycotina</taxon>
        <taxon>Agaricomycetes</taxon>
        <taxon>Russulales</taxon>
        <taxon>Russulaceae</taxon>
        <taxon>Lactarius</taxon>
    </lineage>
</organism>
<comment type="subcellular location">
    <subcellularLocation>
        <location evidence="1 11">Cytoplasm</location>
    </subcellularLocation>
</comment>
<reference evidence="12" key="1">
    <citation type="submission" date="2022-01" db="EMBL/GenBank/DDBJ databases">
        <title>Comparative genomics reveals a dynamic genome evolution in the ectomycorrhizal milk-cap (Lactarius) mushrooms.</title>
        <authorList>
            <consortium name="DOE Joint Genome Institute"/>
            <person name="Lebreton A."/>
            <person name="Tang N."/>
            <person name="Kuo A."/>
            <person name="LaButti K."/>
            <person name="Drula E."/>
            <person name="Barry K."/>
            <person name="Clum A."/>
            <person name="Lipzen A."/>
            <person name="Mousain D."/>
            <person name="Ng V."/>
            <person name="Wang R."/>
            <person name="Wang X."/>
            <person name="Dai Y."/>
            <person name="Henrissat B."/>
            <person name="Grigoriev I.V."/>
            <person name="Guerin-Laguette A."/>
            <person name="Yu F."/>
            <person name="Martin F.M."/>
        </authorList>
    </citation>
    <scope>NUCLEOTIDE SEQUENCE</scope>
    <source>
        <strain evidence="12">QP</strain>
    </source>
</reference>
<dbReference type="InterPro" id="IPR011671">
    <property type="entry name" value="tRNA_uracil_MeTrfase"/>
</dbReference>
<comment type="catalytic activity">
    <reaction evidence="10 11">
        <text>uridine(44) in tRNA(Ser) + S-adenosyl-L-methionine = 2'-O-methyluridine(44) in tRNA(Ser) + S-adenosyl-L-homocysteine + H(+)</text>
        <dbReference type="Rhea" id="RHEA:43100"/>
        <dbReference type="Rhea" id="RHEA-COMP:10339"/>
        <dbReference type="Rhea" id="RHEA-COMP:10340"/>
        <dbReference type="ChEBI" id="CHEBI:15378"/>
        <dbReference type="ChEBI" id="CHEBI:57856"/>
        <dbReference type="ChEBI" id="CHEBI:59789"/>
        <dbReference type="ChEBI" id="CHEBI:65315"/>
        <dbReference type="ChEBI" id="CHEBI:74478"/>
        <dbReference type="EC" id="2.1.1.211"/>
    </reaction>
</comment>
<dbReference type="AlphaFoldDB" id="A0AAD4LG34"/>